<dbReference type="EMBL" id="MCGO01000067">
    <property type="protein sequence ID" value="ORY33620.1"/>
    <property type="molecule type" value="Genomic_DNA"/>
</dbReference>
<sequence>MDEPLSNLLGQLQTLQLNPTSPLHDTLNLLDRVLSRISQCQTNTFLSVELDESQAEAEKTLKQCTQFLSKTLKSVLKGEIECDDPDSLTDRLSLSLSRIGRMSGDAEGEKGEGATIRWVFDSDLQLSVKELSFQEAEFGWQTWSGGALFAHLISVGKIKVDKERILELGCGTGIVGMVAIKQGAKEVIMTDYLPPILKNTEHNLNLNDCQSRATIKTLDWTWIAENAPVPPPSELAYPALDSTDKFDVIFGADVCYDPIHGKLVPPVCAQFLSLNPNAKVYFVTGLRQDKFSRDISYFEDQCWNLDSNWIHPTI</sequence>
<proteinExistence type="predicted"/>
<name>A0A1Y2BGC9_9FUNG</name>
<comment type="caution">
    <text evidence="1">The sequence shown here is derived from an EMBL/GenBank/DDBJ whole genome shotgun (WGS) entry which is preliminary data.</text>
</comment>
<dbReference type="InterPro" id="IPR029063">
    <property type="entry name" value="SAM-dependent_MTases_sf"/>
</dbReference>
<dbReference type="AlphaFoldDB" id="A0A1Y2BGC9"/>
<evidence type="ECO:0008006" key="3">
    <source>
        <dbReference type="Google" id="ProtNLM"/>
    </source>
</evidence>
<evidence type="ECO:0000313" key="2">
    <source>
        <dbReference type="Proteomes" id="UP000193642"/>
    </source>
</evidence>
<accession>A0A1Y2BGC9</accession>
<dbReference type="Proteomes" id="UP000193642">
    <property type="component" value="Unassembled WGS sequence"/>
</dbReference>
<dbReference type="Pfam" id="PF10294">
    <property type="entry name" value="Methyltransf_16"/>
    <property type="match status" value="1"/>
</dbReference>
<dbReference type="CDD" id="cd02440">
    <property type="entry name" value="AdoMet_MTases"/>
    <property type="match status" value="1"/>
</dbReference>
<dbReference type="OrthoDB" id="443981at2759"/>
<evidence type="ECO:0000313" key="1">
    <source>
        <dbReference type="EMBL" id="ORY33620.1"/>
    </source>
</evidence>
<gene>
    <name evidence="1" type="ORF">BCR33DRAFT_791414</name>
</gene>
<dbReference type="SUPFAM" id="SSF53335">
    <property type="entry name" value="S-adenosyl-L-methionine-dependent methyltransferases"/>
    <property type="match status" value="1"/>
</dbReference>
<reference evidence="1 2" key="1">
    <citation type="submission" date="2016-07" db="EMBL/GenBank/DDBJ databases">
        <title>Pervasive Adenine N6-methylation of Active Genes in Fungi.</title>
        <authorList>
            <consortium name="DOE Joint Genome Institute"/>
            <person name="Mondo S.J."/>
            <person name="Dannebaum R.O."/>
            <person name="Kuo R.C."/>
            <person name="Labutti K."/>
            <person name="Haridas S."/>
            <person name="Kuo A."/>
            <person name="Salamov A."/>
            <person name="Ahrendt S.R."/>
            <person name="Lipzen A."/>
            <person name="Sullivan W."/>
            <person name="Andreopoulos W.B."/>
            <person name="Clum A."/>
            <person name="Lindquist E."/>
            <person name="Daum C."/>
            <person name="Ramamoorthy G.K."/>
            <person name="Gryganskyi A."/>
            <person name="Culley D."/>
            <person name="Magnuson J.K."/>
            <person name="James T.Y."/>
            <person name="O'Malley M.A."/>
            <person name="Stajich J.E."/>
            <person name="Spatafora J.W."/>
            <person name="Visel A."/>
            <person name="Grigoriev I.V."/>
        </authorList>
    </citation>
    <scope>NUCLEOTIDE SEQUENCE [LARGE SCALE GENOMIC DNA]</scope>
    <source>
        <strain evidence="1 2">JEL800</strain>
    </source>
</reference>
<dbReference type="Gene3D" id="3.40.50.150">
    <property type="entry name" value="Vaccinia Virus protein VP39"/>
    <property type="match status" value="1"/>
</dbReference>
<dbReference type="InterPro" id="IPR019410">
    <property type="entry name" value="Methyltransf_16"/>
</dbReference>
<organism evidence="1 2">
    <name type="scientific">Rhizoclosmatium globosum</name>
    <dbReference type="NCBI Taxonomy" id="329046"/>
    <lineage>
        <taxon>Eukaryota</taxon>
        <taxon>Fungi</taxon>
        <taxon>Fungi incertae sedis</taxon>
        <taxon>Chytridiomycota</taxon>
        <taxon>Chytridiomycota incertae sedis</taxon>
        <taxon>Chytridiomycetes</taxon>
        <taxon>Chytridiales</taxon>
        <taxon>Chytriomycetaceae</taxon>
        <taxon>Rhizoclosmatium</taxon>
    </lineage>
</organism>
<dbReference type="PANTHER" id="PTHR14614">
    <property type="entry name" value="HEPATOCELLULAR CARCINOMA-ASSOCIATED ANTIGEN"/>
    <property type="match status" value="1"/>
</dbReference>
<keyword evidence="2" id="KW-1185">Reference proteome</keyword>
<protein>
    <recommendedName>
        <fullName evidence="3">S-adenosyl-L-methionine-dependent methyltransferase</fullName>
    </recommendedName>
</protein>